<gene>
    <name evidence="1" type="ORF">CERZMDRAFT_89910</name>
</gene>
<evidence type="ECO:0000313" key="1">
    <source>
        <dbReference type="EMBL" id="KAF2216540.1"/>
    </source>
</evidence>
<dbReference type="Proteomes" id="UP000799539">
    <property type="component" value="Unassembled WGS sequence"/>
</dbReference>
<proteinExistence type="predicted"/>
<dbReference type="OrthoDB" id="3622555at2759"/>
<dbReference type="EMBL" id="ML992664">
    <property type="protein sequence ID" value="KAF2216540.1"/>
    <property type="molecule type" value="Genomic_DNA"/>
</dbReference>
<evidence type="ECO:0000313" key="2">
    <source>
        <dbReference type="Proteomes" id="UP000799539"/>
    </source>
</evidence>
<keyword evidence="2" id="KW-1185">Reference proteome</keyword>
<dbReference type="AlphaFoldDB" id="A0A6A6FTC2"/>
<organism evidence="1 2">
    <name type="scientific">Cercospora zeae-maydis SCOH1-5</name>
    <dbReference type="NCBI Taxonomy" id="717836"/>
    <lineage>
        <taxon>Eukaryota</taxon>
        <taxon>Fungi</taxon>
        <taxon>Dikarya</taxon>
        <taxon>Ascomycota</taxon>
        <taxon>Pezizomycotina</taxon>
        <taxon>Dothideomycetes</taxon>
        <taxon>Dothideomycetidae</taxon>
        <taxon>Mycosphaerellales</taxon>
        <taxon>Mycosphaerellaceae</taxon>
        <taxon>Cercospora</taxon>
    </lineage>
</organism>
<sequence>MRIVVIHGFILHSGRWLGEFDLGRFTLNVDRHWKHSMEGEYSGMISDLESVFLWAVQAVGPTDSRGPVLRRLLNVMRARGVFLCDDDEYIVHGDPVGF</sequence>
<reference evidence="1" key="1">
    <citation type="journal article" date="2020" name="Stud. Mycol.">
        <title>101 Dothideomycetes genomes: a test case for predicting lifestyles and emergence of pathogens.</title>
        <authorList>
            <person name="Haridas S."/>
            <person name="Albert R."/>
            <person name="Binder M."/>
            <person name="Bloem J."/>
            <person name="Labutti K."/>
            <person name="Salamov A."/>
            <person name="Andreopoulos B."/>
            <person name="Baker S."/>
            <person name="Barry K."/>
            <person name="Bills G."/>
            <person name="Bluhm B."/>
            <person name="Cannon C."/>
            <person name="Castanera R."/>
            <person name="Culley D."/>
            <person name="Daum C."/>
            <person name="Ezra D."/>
            <person name="Gonzalez J."/>
            <person name="Henrissat B."/>
            <person name="Kuo A."/>
            <person name="Liang C."/>
            <person name="Lipzen A."/>
            <person name="Lutzoni F."/>
            <person name="Magnuson J."/>
            <person name="Mondo S."/>
            <person name="Nolan M."/>
            <person name="Ohm R."/>
            <person name="Pangilinan J."/>
            <person name="Park H.-J."/>
            <person name="Ramirez L."/>
            <person name="Alfaro M."/>
            <person name="Sun H."/>
            <person name="Tritt A."/>
            <person name="Yoshinaga Y."/>
            <person name="Zwiers L.-H."/>
            <person name="Turgeon B."/>
            <person name="Goodwin S."/>
            <person name="Spatafora J."/>
            <person name="Crous P."/>
            <person name="Grigoriev I."/>
        </authorList>
    </citation>
    <scope>NUCLEOTIDE SEQUENCE</scope>
    <source>
        <strain evidence="1">SCOH1-5</strain>
    </source>
</reference>
<protein>
    <submittedName>
        <fullName evidence="1">Uncharacterized protein</fullName>
    </submittedName>
</protein>
<accession>A0A6A6FTC2</accession>
<name>A0A6A6FTC2_9PEZI</name>
<feature type="non-terminal residue" evidence="1">
    <location>
        <position position="1"/>
    </location>
</feature>